<dbReference type="AlphaFoldDB" id="A0A1C4V349"/>
<protein>
    <submittedName>
        <fullName evidence="2">Uncharacterized protein</fullName>
    </submittedName>
</protein>
<organism evidence="2 3">
    <name type="scientific">Micromonospora saelicesensis</name>
    <dbReference type="NCBI Taxonomy" id="285676"/>
    <lineage>
        <taxon>Bacteria</taxon>
        <taxon>Bacillati</taxon>
        <taxon>Actinomycetota</taxon>
        <taxon>Actinomycetes</taxon>
        <taxon>Micromonosporales</taxon>
        <taxon>Micromonosporaceae</taxon>
        <taxon>Micromonospora</taxon>
    </lineage>
</organism>
<evidence type="ECO:0000313" key="3">
    <source>
        <dbReference type="Proteomes" id="UP000198864"/>
    </source>
</evidence>
<evidence type="ECO:0000256" key="1">
    <source>
        <dbReference type="SAM" id="MobiDB-lite"/>
    </source>
</evidence>
<dbReference type="Proteomes" id="UP000198864">
    <property type="component" value="Unassembled WGS sequence"/>
</dbReference>
<evidence type="ECO:0000313" key="2">
    <source>
        <dbReference type="EMBL" id="SCE78402.1"/>
    </source>
</evidence>
<reference evidence="2 3" key="1">
    <citation type="submission" date="2016-06" db="EMBL/GenBank/DDBJ databases">
        <authorList>
            <person name="Kjaerup R.B."/>
            <person name="Dalgaard T.S."/>
            <person name="Juul-Madsen H.R."/>
        </authorList>
    </citation>
    <scope>NUCLEOTIDE SEQUENCE [LARGE SCALE GENOMIC DNA]</scope>
    <source>
        <strain evidence="2 3">DSM 44871</strain>
    </source>
</reference>
<feature type="compositionally biased region" description="Basic and acidic residues" evidence="1">
    <location>
        <begin position="287"/>
        <end position="302"/>
    </location>
</feature>
<proteinExistence type="predicted"/>
<feature type="compositionally biased region" description="Basic and acidic residues" evidence="1">
    <location>
        <begin position="18"/>
        <end position="30"/>
    </location>
</feature>
<feature type="region of interest" description="Disordered" evidence="1">
    <location>
        <begin position="1"/>
        <end position="31"/>
    </location>
</feature>
<accession>A0A1C4V349</accession>
<gene>
    <name evidence="2" type="ORF">GA0070561_1618</name>
</gene>
<name>A0A1C4V349_9ACTN</name>
<dbReference type="STRING" id="285676.GA0070561_1618"/>
<feature type="region of interest" description="Disordered" evidence="1">
    <location>
        <begin position="285"/>
        <end position="316"/>
    </location>
</feature>
<dbReference type="EMBL" id="FMCR01000001">
    <property type="protein sequence ID" value="SCE78402.1"/>
    <property type="molecule type" value="Genomic_DNA"/>
</dbReference>
<dbReference type="RefSeq" id="WP_091396252.1">
    <property type="nucleotide sequence ID" value="NZ_FMCR01000001.1"/>
</dbReference>
<sequence>MTTTAQPFDPNAVAAAARGDEPTAEVRKGTELSGADTRLILANMSGASEVPRPRYRLFPESFDRPEFAALAAAVAALDAATSRREDAQDVYQDAEDAYRVDLGAWERAQAETAKKIAAGAKIPAKIEPRPTPAQYEAKAELLARVAGEAVKAEARAAEAVNTECRKVGAEVTRYAAARQRAMAEAVRPKLAEVLAEVQELIEAHQDAYGARTCETSDRLAAAQGWSPSRAYQVQNRENAAFLVASALYSREVDRHEDAGKRGMASLRTLVDALAVEDFAAPWPTGKDPVDAVCDRPARDRPDTTPGVSPVAFSKGV</sequence>